<evidence type="ECO:0000256" key="1">
    <source>
        <dbReference type="PROSITE-ProRule" id="PRU00176"/>
    </source>
</evidence>
<dbReference type="SUPFAM" id="SSF54928">
    <property type="entry name" value="RNA-binding domain, RBD"/>
    <property type="match status" value="1"/>
</dbReference>
<proteinExistence type="predicted"/>
<sequence length="404" mass="45713">MGHSLETTLSFGRSTVVQIIARLQSETRTSIACLDSFQMTFFIRPMSMRRAVSLTASHSRLLSFTPLVRFPRALPSSSGLKASPAATTTTVYADEQFDGDYDEMDQYEAPAPKLNKSEKKLIRSEELRRLGLLGVSSKEKSAATTNALVTQRDPYAPPAEKKKKKKKKTKLEKFSKDHIFVRYVPSHVTNERLKEEIEAKGVPVKDVRLMVYPRTDGRYVSRGYGWVSLMKERDINRVSMLDQMEIDEIPISVEIMKQRPAGSFDRPPKPIPEPEPGFYLRHPRRSHTAYLEGPSEPYSDSDLDGEYGEVPTEFNYVNDPSRPSYENIKYEDIRERRAPASTLAKRLKADGPRPGEREIDWLKRSGKLSMDLPAPASSADYGLLGEIEEKPELIPGPEEGDKKI</sequence>
<reference evidence="4" key="1">
    <citation type="submission" date="2014-08" db="EMBL/GenBank/DDBJ databases">
        <authorList>
            <person name="Sharma Rahul"/>
            <person name="Thines Marco"/>
        </authorList>
    </citation>
    <scope>NUCLEOTIDE SEQUENCE</scope>
</reference>
<feature type="region of interest" description="Disordered" evidence="2">
    <location>
        <begin position="143"/>
        <end position="169"/>
    </location>
</feature>
<dbReference type="PROSITE" id="PS50102">
    <property type="entry name" value="RRM"/>
    <property type="match status" value="1"/>
</dbReference>
<protein>
    <submittedName>
        <fullName evidence="4">RNA recognition motif domain</fullName>
    </submittedName>
</protein>
<dbReference type="Gene3D" id="3.30.70.330">
    <property type="match status" value="1"/>
</dbReference>
<name>A0A0F7SWR5_PHARH</name>
<evidence type="ECO:0000256" key="2">
    <source>
        <dbReference type="SAM" id="MobiDB-lite"/>
    </source>
</evidence>
<feature type="region of interest" description="Disordered" evidence="2">
    <location>
        <begin position="260"/>
        <end position="280"/>
    </location>
</feature>
<evidence type="ECO:0000259" key="3">
    <source>
        <dbReference type="PROSITE" id="PS50102"/>
    </source>
</evidence>
<dbReference type="InterPro" id="IPR000504">
    <property type="entry name" value="RRM_dom"/>
</dbReference>
<dbReference type="EMBL" id="LN483166">
    <property type="protein sequence ID" value="CED84513.1"/>
    <property type="molecule type" value="Genomic_DNA"/>
</dbReference>
<evidence type="ECO:0000313" key="4">
    <source>
        <dbReference type="EMBL" id="CED84513.1"/>
    </source>
</evidence>
<dbReference type="AlphaFoldDB" id="A0A0F7SWR5"/>
<accession>A0A0F7SWR5</accession>
<feature type="domain" description="RRM" evidence="3">
    <location>
        <begin position="177"/>
        <end position="258"/>
    </location>
</feature>
<dbReference type="GO" id="GO:0003723">
    <property type="term" value="F:RNA binding"/>
    <property type="evidence" value="ECO:0007669"/>
    <property type="project" value="UniProtKB-UniRule"/>
</dbReference>
<organism evidence="4">
    <name type="scientific">Phaffia rhodozyma</name>
    <name type="common">Yeast</name>
    <name type="synonym">Xanthophyllomyces dendrorhous</name>
    <dbReference type="NCBI Taxonomy" id="264483"/>
    <lineage>
        <taxon>Eukaryota</taxon>
        <taxon>Fungi</taxon>
        <taxon>Dikarya</taxon>
        <taxon>Basidiomycota</taxon>
        <taxon>Agaricomycotina</taxon>
        <taxon>Tremellomycetes</taxon>
        <taxon>Cystofilobasidiales</taxon>
        <taxon>Mrakiaceae</taxon>
        <taxon>Phaffia</taxon>
    </lineage>
</organism>
<dbReference type="InterPro" id="IPR035979">
    <property type="entry name" value="RBD_domain_sf"/>
</dbReference>
<dbReference type="InterPro" id="IPR012677">
    <property type="entry name" value="Nucleotide-bd_a/b_plait_sf"/>
</dbReference>
<keyword evidence="1" id="KW-0694">RNA-binding</keyword>